<dbReference type="EMBL" id="AWUE01015552">
    <property type="protein sequence ID" value="OMO96817.1"/>
    <property type="molecule type" value="Genomic_DNA"/>
</dbReference>
<evidence type="ECO:0000313" key="3">
    <source>
        <dbReference type="Proteomes" id="UP000187203"/>
    </source>
</evidence>
<protein>
    <submittedName>
        <fullName evidence="2">Uncharacterized protein</fullName>
    </submittedName>
</protein>
<gene>
    <name evidence="2" type="ORF">COLO4_15069</name>
</gene>
<reference evidence="3" key="1">
    <citation type="submission" date="2013-09" db="EMBL/GenBank/DDBJ databases">
        <title>Corchorus olitorius genome sequencing.</title>
        <authorList>
            <person name="Alam M."/>
            <person name="Haque M.S."/>
            <person name="Islam M.S."/>
            <person name="Emdad E.M."/>
            <person name="Islam M.M."/>
            <person name="Ahmed B."/>
            <person name="Halim A."/>
            <person name="Hossen Q.M.M."/>
            <person name="Hossain M.Z."/>
            <person name="Ahmed R."/>
            <person name="Khan M.M."/>
            <person name="Islam R."/>
            <person name="Rashid M.M."/>
            <person name="Khan S.A."/>
            <person name="Rahman M.S."/>
            <person name="Alam M."/>
            <person name="Yahiya A.S."/>
            <person name="Khan M.S."/>
            <person name="Azam M.S."/>
            <person name="Haque T."/>
            <person name="Lashkar M.Z.H."/>
            <person name="Akhand A.I."/>
            <person name="Morshed G."/>
            <person name="Roy S."/>
            <person name="Uddin K.S."/>
            <person name="Rabeya T."/>
            <person name="Hossain A.S."/>
            <person name="Chowdhury A."/>
            <person name="Snigdha A.R."/>
            <person name="Mortoza M.S."/>
            <person name="Matin S.A."/>
            <person name="Hoque S.M.E."/>
            <person name="Islam M.K."/>
            <person name="Roy D.K."/>
            <person name="Haider R."/>
            <person name="Moosa M.M."/>
            <person name="Elias S.M."/>
            <person name="Hasan A.M."/>
            <person name="Jahan S."/>
            <person name="Shafiuddin M."/>
            <person name="Mahmood N."/>
            <person name="Shommy N.S."/>
        </authorList>
    </citation>
    <scope>NUCLEOTIDE SEQUENCE [LARGE SCALE GENOMIC DNA]</scope>
    <source>
        <strain evidence="3">cv. O-4</strain>
    </source>
</reference>
<proteinExistence type="predicted"/>
<keyword evidence="3" id="KW-1185">Reference proteome</keyword>
<keyword evidence="1" id="KW-0175">Coiled coil</keyword>
<accession>A0A1R3JQ35</accession>
<organism evidence="2 3">
    <name type="scientific">Corchorus olitorius</name>
    <dbReference type="NCBI Taxonomy" id="93759"/>
    <lineage>
        <taxon>Eukaryota</taxon>
        <taxon>Viridiplantae</taxon>
        <taxon>Streptophyta</taxon>
        <taxon>Embryophyta</taxon>
        <taxon>Tracheophyta</taxon>
        <taxon>Spermatophyta</taxon>
        <taxon>Magnoliopsida</taxon>
        <taxon>eudicotyledons</taxon>
        <taxon>Gunneridae</taxon>
        <taxon>Pentapetalae</taxon>
        <taxon>rosids</taxon>
        <taxon>malvids</taxon>
        <taxon>Malvales</taxon>
        <taxon>Malvaceae</taxon>
        <taxon>Grewioideae</taxon>
        <taxon>Apeibeae</taxon>
        <taxon>Corchorus</taxon>
    </lineage>
</organism>
<comment type="caution">
    <text evidence="2">The sequence shown here is derived from an EMBL/GenBank/DDBJ whole genome shotgun (WGS) entry which is preliminary data.</text>
</comment>
<feature type="coiled-coil region" evidence="1">
    <location>
        <begin position="1"/>
        <end position="35"/>
    </location>
</feature>
<dbReference type="AlphaFoldDB" id="A0A1R3JQ35"/>
<sequence>MQKLKDELSDRMNQLENQYAQLRRLEGDMEKMRRLLTIFKAMEEQDELLRNFGPLFEELEALEKGPNYT</sequence>
<dbReference type="Proteomes" id="UP000187203">
    <property type="component" value="Unassembled WGS sequence"/>
</dbReference>
<evidence type="ECO:0000313" key="2">
    <source>
        <dbReference type="EMBL" id="OMO96817.1"/>
    </source>
</evidence>
<evidence type="ECO:0000256" key="1">
    <source>
        <dbReference type="SAM" id="Coils"/>
    </source>
</evidence>
<name>A0A1R3JQ35_9ROSI</name>